<dbReference type="RefSeq" id="WP_354219886.1">
    <property type="nucleotide sequence ID" value="NZ_JBEPMX010000006.1"/>
</dbReference>
<keyword evidence="2" id="KW-1185">Reference proteome</keyword>
<protein>
    <submittedName>
        <fullName evidence="1">Uncharacterized protein</fullName>
    </submittedName>
</protein>
<comment type="caution">
    <text evidence="1">The sequence shown here is derived from an EMBL/GenBank/DDBJ whole genome shotgun (WGS) entry which is preliminary data.</text>
</comment>
<accession>A0ABV2KVD6</accession>
<sequence length="55" mass="6210">MCSGSGGYFVYEGAGVYRVVSCQCEKTKVKEPLDTVFARWDAYIKREARRLNAVT</sequence>
<dbReference type="EMBL" id="JBEPMX010000006">
    <property type="protein sequence ID" value="MET3683304.1"/>
    <property type="molecule type" value="Genomic_DNA"/>
</dbReference>
<reference evidence="1 2" key="1">
    <citation type="submission" date="2024-06" db="EMBL/GenBank/DDBJ databases">
        <title>Genomic Encyclopedia of Type Strains, Phase IV (KMG-IV): sequencing the most valuable type-strain genomes for metagenomic binning, comparative biology and taxonomic classification.</title>
        <authorList>
            <person name="Goeker M."/>
        </authorList>
    </citation>
    <scope>NUCLEOTIDE SEQUENCE [LARGE SCALE GENOMIC DNA]</scope>
    <source>
        <strain evidence="1 2">DSM 23520</strain>
    </source>
</reference>
<dbReference type="Proteomes" id="UP001549167">
    <property type="component" value="Unassembled WGS sequence"/>
</dbReference>
<name>A0ABV2KVD6_9BACI</name>
<evidence type="ECO:0000313" key="2">
    <source>
        <dbReference type="Proteomes" id="UP001549167"/>
    </source>
</evidence>
<organism evidence="1 2">
    <name type="scientific">Alkalibacillus flavidus</name>
    <dbReference type="NCBI Taxonomy" id="546021"/>
    <lineage>
        <taxon>Bacteria</taxon>
        <taxon>Bacillati</taxon>
        <taxon>Bacillota</taxon>
        <taxon>Bacilli</taxon>
        <taxon>Bacillales</taxon>
        <taxon>Bacillaceae</taxon>
        <taxon>Alkalibacillus</taxon>
    </lineage>
</organism>
<evidence type="ECO:0000313" key="1">
    <source>
        <dbReference type="EMBL" id="MET3683304.1"/>
    </source>
</evidence>
<proteinExistence type="predicted"/>
<gene>
    <name evidence="1" type="ORF">ABID56_001399</name>
</gene>